<protein>
    <submittedName>
        <fullName evidence="2">Uncharacterized protein</fullName>
    </submittedName>
</protein>
<feature type="region of interest" description="Disordered" evidence="1">
    <location>
        <begin position="30"/>
        <end position="51"/>
    </location>
</feature>
<sequence length="134" mass="14039">MQMVITPSRHNAVRAQTLNAGERGMGISQAQISSRDRNGDQPGCGPGEGQATCPTVPGTSACSCGLAKLPAHCPLQLWLAWMKPAQVLGACGWPEEGKPGSRVRGKAEAVREQLQTIRPVGEQLGAIRQASRGG</sequence>
<evidence type="ECO:0000313" key="3">
    <source>
        <dbReference type="Proteomes" id="UP000527355"/>
    </source>
</evidence>
<keyword evidence="3" id="KW-1185">Reference proteome</keyword>
<dbReference type="AlphaFoldDB" id="A0A7J7ZWW7"/>
<evidence type="ECO:0000256" key="1">
    <source>
        <dbReference type="SAM" id="MobiDB-lite"/>
    </source>
</evidence>
<organism evidence="2 3">
    <name type="scientific">Myotis myotis</name>
    <name type="common">Greater mouse-eared bat</name>
    <name type="synonym">Vespertilio myotis</name>
    <dbReference type="NCBI Taxonomy" id="51298"/>
    <lineage>
        <taxon>Eukaryota</taxon>
        <taxon>Metazoa</taxon>
        <taxon>Chordata</taxon>
        <taxon>Craniata</taxon>
        <taxon>Vertebrata</taxon>
        <taxon>Euteleostomi</taxon>
        <taxon>Mammalia</taxon>
        <taxon>Eutheria</taxon>
        <taxon>Laurasiatheria</taxon>
        <taxon>Chiroptera</taxon>
        <taxon>Yangochiroptera</taxon>
        <taxon>Vespertilionidae</taxon>
        <taxon>Myotis</taxon>
    </lineage>
</organism>
<evidence type="ECO:0000313" key="2">
    <source>
        <dbReference type="EMBL" id="KAF6378792.1"/>
    </source>
</evidence>
<dbReference type="Proteomes" id="UP000527355">
    <property type="component" value="Unassembled WGS sequence"/>
</dbReference>
<comment type="caution">
    <text evidence="2">The sequence shown here is derived from an EMBL/GenBank/DDBJ whole genome shotgun (WGS) entry which is preliminary data.</text>
</comment>
<dbReference type="EMBL" id="JABWUV010000002">
    <property type="protein sequence ID" value="KAF6378792.1"/>
    <property type="molecule type" value="Genomic_DNA"/>
</dbReference>
<gene>
    <name evidence="2" type="ORF">mMyoMyo1_009697</name>
</gene>
<accession>A0A7J7ZWW7</accession>
<proteinExistence type="predicted"/>
<reference evidence="2 3" key="1">
    <citation type="journal article" date="2020" name="Nature">
        <title>Six reference-quality genomes reveal evolution of bat adaptations.</title>
        <authorList>
            <person name="Jebb D."/>
            <person name="Huang Z."/>
            <person name="Pippel M."/>
            <person name="Hughes G.M."/>
            <person name="Lavrichenko K."/>
            <person name="Devanna P."/>
            <person name="Winkler S."/>
            <person name="Jermiin L.S."/>
            <person name="Skirmuntt E.C."/>
            <person name="Katzourakis A."/>
            <person name="Burkitt-Gray L."/>
            <person name="Ray D.A."/>
            <person name="Sullivan K.A.M."/>
            <person name="Roscito J.G."/>
            <person name="Kirilenko B.M."/>
            <person name="Davalos L.M."/>
            <person name="Corthals A.P."/>
            <person name="Power M.L."/>
            <person name="Jones G."/>
            <person name="Ransome R.D."/>
            <person name="Dechmann D.K.N."/>
            <person name="Locatelli A.G."/>
            <person name="Puechmaille S.J."/>
            <person name="Fedrigo O."/>
            <person name="Jarvis E.D."/>
            <person name="Hiller M."/>
            <person name="Vernes S.C."/>
            <person name="Myers E.W."/>
            <person name="Teeling E.C."/>
        </authorList>
    </citation>
    <scope>NUCLEOTIDE SEQUENCE [LARGE SCALE GENOMIC DNA]</scope>
    <source>
        <strain evidence="2">MMyoMyo1</strain>
        <tissue evidence="2">Flight muscle</tissue>
    </source>
</reference>
<name>A0A7J7ZWW7_MYOMY</name>